<evidence type="ECO:0000256" key="3">
    <source>
        <dbReference type="ARBA" id="ARBA00022452"/>
    </source>
</evidence>
<name>A0A7V4WW23_CALAY</name>
<dbReference type="PANTHER" id="PTHR30329">
    <property type="entry name" value="STATOR ELEMENT OF FLAGELLAR MOTOR COMPLEX"/>
    <property type="match status" value="1"/>
</dbReference>
<keyword evidence="6" id="KW-0406">Ion transport</keyword>
<dbReference type="InterPro" id="IPR036737">
    <property type="entry name" value="OmpA-like_sf"/>
</dbReference>
<dbReference type="Gene3D" id="3.30.1330.60">
    <property type="entry name" value="OmpA-like domain"/>
    <property type="match status" value="1"/>
</dbReference>
<dbReference type="InterPro" id="IPR050330">
    <property type="entry name" value="Bact_OuterMem_StrucFunc"/>
</dbReference>
<feature type="compositionally biased region" description="Basic and acidic residues" evidence="11">
    <location>
        <begin position="197"/>
        <end position="206"/>
    </location>
</feature>
<dbReference type="PANTHER" id="PTHR30329:SF21">
    <property type="entry name" value="LIPOPROTEIN YIAD-RELATED"/>
    <property type="match status" value="1"/>
</dbReference>
<sequence length="452" mass="49238">MSKSILIYASVLLLTAALFADETAGKFGVGLKGGITQYMGDIDGAKTGVTYGVTVHWWFSDYMALGFEYNKPTISAEKGQDYFKNEMTAIGLSLRFKLLPSSSLNPYLTAGLLGFENRPKDKNGNLLPEAAAGHYQKQDVAIPLGVGLEYFVSEMFSLNAEAVYNFTRTDWLDDINRGDNSDGWLAATLGLNISLGEPKDTDHDGIPDSQDADPLHAEDKDGFQDQDGAPDLDNDQDGVPDVQDLAPMDPEDPDGYKDEDGRPDPDNDGDGIPDVKDAAPNQAEDMDGFEDADGKPDPDNDADGILDVNDKCPDKPETKNGFDDEDGCPDTKPEVAVQKGQAIVLPGIQFKTGSATLTASSKTILDKVVRTLKENPEIEIEVRGYTDNTGKYENNVKLSQRRADSVKKYLVESGVESDRIKTAGFGPDSPIAPNDTKEGRAKNRRIEFYRIK</sequence>
<dbReference type="GO" id="GO:0006811">
    <property type="term" value="P:monoatomic ion transport"/>
    <property type="evidence" value="ECO:0007669"/>
    <property type="project" value="UniProtKB-KW"/>
</dbReference>
<dbReference type="SUPFAM" id="SSF56925">
    <property type="entry name" value="OMPA-like"/>
    <property type="match status" value="1"/>
</dbReference>
<evidence type="ECO:0000256" key="6">
    <source>
        <dbReference type="ARBA" id="ARBA00023065"/>
    </source>
</evidence>
<keyword evidence="9" id="KW-0998">Cell outer membrane</keyword>
<feature type="compositionally biased region" description="Basic and acidic residues" evidence="11">
    <location>
        <begin position="213"/>
        <end position="223"/>
    </location>
</feature>
<feature type="signal peptide" evidence="12">
    <location>
        <begin position="1"/>
        <end position="20"/>
    </location>
</feature>
<feature type="chain" id="PRO_5030724445" description="OmpA-like domain-containing protein" evidence="12">
    <location>
        <begin position="21"/>
        <end position="452"/>
    </location>
</feature>
<evidence type="ECO:0000256" key="5">
    <source>
        <dbReference type="ARBA" id="ARBA00022729"/>
    </source>
</evidence>
<dbReference type="AlphaFoldDB" id="A0A7V4WW23"/>
<protein>
    <recommendedName>
        <fullName evidence="13">OmpA-like domain-containing protein</fullName>
    </recommendedName>
</protein>
<keyword evidence="4" id="KW-0812">Transmembrane</keyword>
<keyword evidence="5 12" id="KW-0732">Signal</keyword>
<evidence type="ECO:0000256" key="10">
    <source>
        <dbReference type="PROSITE-ProRule" id="PRU00473"/>
    </source>
</evidence>
<evidence type="ECO:0000259" key="13">
    <source>
        <dbReference type="PROSITE" id="PS51123"/>
    </source>
</evidence>
<feature type="region of interest" description="Disordered" evidence="11">
    <location>
        <begin position="420"/>
        <end position="444"/>
    </location>
</feature>
<organism evidence="14">
    <name type="scientific">Caldithrix abyssi</name>
    <dbReference type="NCBI Taxonomy" id="187145"/>
    <lineage>
        <taxon>Bacteria</taxon>
        <taxon>Pseudomonadati</taxon>
        <taxon>Calditrichota</taxon>
        <taxon>Calditrichia</taxon>
        <taxon>Calditrichales</taxon>
        <taxon>Calditrichaceae</taxon>
        <taxon>Caldithrix</taxon>
    </lineage>
</organism>
<comment type="subcellular location">
    <subcellularLocation>
        <location evidence="1">Cell outer membrane</location>
        <topology evidence="1">Multi-pass membrane protein</topology>
    </subcellularLocation>
</comment>
<keyword evidence="3" id="KW-1134">Transmembrane beta strand</keyword>
<reference evidence="14" key="1">
    <citation type="journal article" date="2020" name="mSystems">
        <title>Genome- and Community-Level Interaction Insights into Carbon Utilization and Element Cycling Functions of Hydrothermarchaeota in Hydrothermal Sediment.</title>
        <authorList>
            <person name="Zhou Z."/>
            <person name="Liu Y."/>
            <person name="Xu W."/>
            <person name="Pan J."/>
            <person name="Luo Z.H."/>
            <person name="Li M."/>
        </authorList>
    </citation>
    <scope>NUCLEOTIDE SEQUENCE [LARGE SCALE GENOMIC DNA]</scope>
    <source>
        <strain evidence="14">HyVt-577</strain>
    </source>
</reference>
<dbReference type="Proteomes" id="UP000885779">
    <property type="component" value="Unassembled WGS sequence"/>
</dbReference>
<dbReference type="PROSITE" id="PS51123">
    <property type="entry name" value="OMPA_2"/>
    <property type="match status" value="1"/>
</dbReference>
<evidence type="ECO:0000256" key="11">
    <source>
        <dbReference type="SAM" id="MobiDB-lite"/>
    </source>
</evidence>
<dbReference type="PRINTS" id="PR01021">
    <property type="entry name" value="OMPADOMAIN"/>
</dbReference>
<dbReference type="CDD" id="cd07185">
    <property type="entry name" value="OmpA_C-like"/>
    <property type="match status" value="1"/>
</dbReference>
<dbReference type="GO" id="GO:0009279">
    <property type="term" value="C:cell outer membrane"/>
    <property type="evidence" value="ECO:0007669"/>
    <property type="project" value="UniProtKB-SubCell"/>
</dbReference>
<evidence type="ECO:0000313" key="14">
    <source>
        <dbReference type="EMBL" id="HGY56011.1"/>
    </source>
</evidence>
<feature type="compositionally biased region" description="Basic and acidic residues" evidence="11">
    <location>
        <begin position="254"/>
        <end position="265"/>
    </location>
</feature>
<evidence type="ECO:0000256" key="1">
    <source>
        <dbReference type="ARBA" id="ARBA00004571"/>
    </source>
</evidence>
<evidence type="ECO:0000256" key="8">
    <source>
        <dbReference type="ARBA" id="ARBA00023136"/>
    </source>
</evidence>
<evidence type="ECO:0000256" key="7">
    <source>
        <dbReference type="ARBA" id="ARBA00023114"/>
    </source>
</evidence>
<dbReference type="Gene3D" id="4.10.1080.10">
    <property type="entry name" value="TSP type-3 repeat"/>
    <property type="match status" value="1"/>
</dbReference>
<comment type="caution">
    <text evidence="14">The sequence shown here is derived from an EMBL/GenBank/DDBJ whole genome shotgun (WGS) entry which is preliminary data.</text>
</comment>
<gene>
    <name evidence="14" type="ORF">ENK44_09930</name>
</gene>
<feature type="compositionally biased region" description="Basic and acidic residues" evidence="11">
    <location>
        <begin position="435"/>
        <end position="444"/>
    </location>
</feature>
<dbReference type="PRINTS" id="PR01023">
    <property type="entry name" value="NAFLGMOTY"/>
</dbReference>
<dbReference type="Gene3D" id="2.40.160.20">
    <property type="match status" value="1"/>
</dbReference>
<dbReference type="InterPro" id="IPR028974">
    <property type="entry name" value="TSP_type-3_rpt"/>
</dbReference>
<evidence type="ECO:0000256" key="12">
    <source>
        <dbReference type="SAM" id="SignalP"/>
    </source>
</evidence>
<keyword evidence="2" id="KW-0813">Transport</keyword>
<evidence type="ECO:0000256" key="4">
    <source>
        <dbReference type="ARBA" id="ARBA00022692"/>
    </source>
</evidence>
<evidence type="ECO:0000256" key="9">
    <source>
        <dbReference type="ARBA" id="ARBA00023237"/>
    </source>
</evidence>
<feature type="compositionally biased region" description="Acidic residues" evidence="11">
    <location>
        <begin position="228"/>
        <end position="238"/>
    </location>
</feature>
<dbReference type="Pfam" id="PF13505">
    <property type="entry name" value="OMP_b-brl"/>
    <property type="match status" value="1"/>
</dbReference>
<feature type="region of interest" description="Disordered" evidence="11">
    <location>
        <begin position="196"/>
        <end position="333"/>
    </location>
</feature>
<dbReference type="GO" id="GO:0015288">
    <property type="term" value="F:porin activity"/>
    <property type="evidence" value="ECO:0007669"/>
    <property type="project" value="UniProtKB-KW"/>
</dbReference>
<dbReference type="Pfam" id="PF00691">
    <property type="entry name" value="OmpA"/>
    <property type="match status" value="1"/>
</dbReference>
<accession>A0A7V4WW23</accession>
<dbReference type="GO" id="GO:0046930">
    <property type="term" value="C:pore complex"/>
    <property type="evidence" value="ECO:0007669"/>
    <property type="project" value="UniProtKB-KW"/>
</dbReference>
<dbReference type="InterPro" id="IPR006665">
    <property type="entry name" value="OmpA-like"/>
</dbReference>
<feature type="domain" description="OmpA-like" evidence="13">
    <location>
        <begin position="337"/>
        <end position="452"/>
    </location>
</feature>
<keyword evidence="8 10" id="KW-0472">Membrane</keyword>
<dbReference type="InterPro" id="IPR006664">
    <property type="entry name" value="OMP_bac"/>
</dbReference>
<dbReference type="SUPFAM" id="SSF103088">
    <property type="entry name" value="OmpA-like"/>
    <property type="match status" value="1"/>
</dbReference>
<evidence type="ECO:0000256" key="2">
    <source>
        <dbReference type="ARBA" id="ARBA00022448"/>
    </source>
</evidence>
<dbReference type="InterPro" id="IPR027385">
    <property type="entry name" value="Beta-barrel_OMP"/>
</dbReference>
<dbReference type="GO" id="GO:0005509">
    <property type="term" value="F:calcium ion binding"/>
    <property type="evidence" value="ECO:0007669"/>
    <property type="project" value="InterPro"/>
</dbReference>
<dbReference type="InterPro" id="IPR011250">
    <property type="entry name" value="OMP/PagP_B-barrel"/>
</dbReference>
<keyword evidence="7" id="KW-0626">Porin</keyword>
<feature type="compositionally biased region" description="Basic and acidic residues" evidence="11">
    <location>
        <begin position="308"/>
        <end position="322"/>
    </location>
</feature>
<dbReference type="EMBL" id="DRQG01000092">
    <property type="protein sequence ID" value="HGY56011.1"/>
    <property type="molecule type" value="Genomic_DNA"/>
</dbReference>
<proteinExistence type="predicted"/>